<reference evidence="2" key="1">
    <citation type="submission" date="2020-10" db="EMBL/GenBank/DDBJ databases">
        <authorList>
            <person name="Gilroy R."/>
        </authorList>
    </citation>
    <scope>NUCLEOTIDE SEQUENCE</scope>
    <source>
        <strain evidence="2">CHK195-11698</strain>
    </source>
</reference>
<evidence type="ECO:0000256" key="1">
    <source>
        <dbReference type="SAM" id="MobiDB-lite"/>
    </source>
</evidence>
<name>A0A9D1L035_9FIRM</name>
<dbReference type="Proteomes" id="UP000824175">
    <property type="component" value="Unassembled WGS sequence"/>
</dbReference>
<protein>
    <submittedName>
        <fullName evidence="2">Uncharacterized protein</fullName>
    </submittedName>
</protein>
<feature type="region of interest" description="Disordered" evidence="1">
    <location>
        <begin position="13"/>
        <end position="34"/>
    </location>
</feature>
<accession>A0A9D1L035</accession>
<gene>
    <name evidence="2" type="ORF">IAD15_00075</name>
</gene>
<sequence>MVFGIFKTRRHITSPKRENSVKETQPAKPAPAPVVEPQQAPVVKNPYFQRAGHVVEIMLIGPSDALIEDYLASMQIDMSHLSANEGLAFYTQDLWTITRTVRAKKRLENCFMDDEALPYIPLREKNEQERQAYVYEISPAGRQDHFLGLSLNTYTPETLRTIPEEVQAVWVLLPEPVLSFKVRHYLDALQPFLDKLTLPLIYLVGYFEKKATFRHNDHLDANFVASLQERCRSLSGSRYTVVPVQIYGGLSITGWQSVDEPIFDLNENGYQQYQPIHCALPLLLLIHRQKDHPFFSSTEGQLIMEGLMQSLHKLTCLSWQVGEEDENEEDI</sequence>
<evidence type="ECO:0000313" key="3">
    <source>
        <dbReference type="Proteomes" id="UP000824175"/>
    </source>
</evidence>
<dbReference type="AlphaFoldDB" id="A0A9D1L035"/>
<proteinExistence type="predicted"/>
<organism evidence="2 3">
    <name type="scientific">Candidatus Fimiplasma intestinipullorum</name>
    <dbReference type="NCBI Taxonomy" id="2840825"/>
    <lineage>
        <taxon>Bacteria</taxon>
        <taxon>Bacillati</taxon>
        <taxon>Bacillota</taxon>
        <taxon>Clostridia</taxon>
        <taxon>Eubacteriales</taxon>
        <taxon>Candidatus Fimiplasma</taxon>
    </lineage>
</organism>
<reference evidence="2" key="2">
    <citation type="journal article" date="2021" name="PeerJ">
        <title>Extensive microbial diversity within the chicken gut microbiome revealed by metagenomics and culture.</title>
        <authorList>
            <person name="Gilroy R."/>
            <person name="Ravi A."/>
            <person name="Getino M."/>
            <person name="Pursley I."/>
            <person name="Horton D.L."/>
            <person name="Alikhan N.F."/>
            <person name="Baker D."/>
            <person name="Gharbi K."/>
            <person name="Hall N."/>
            <person name="Watson M."/>
            <person name="Adriaenssens E.M."/>
            <person name="Foster-Nyarko E."/>
            <person name="Jarju S."/>
            <person name="Secka A."/>
            <person name="Antonio M."/>
            <person name="Oren A."/>
            <person name="Chaudhuri R.R."/>
            <person name="La Ragione R."/>
            <person name="Hildebrand F."/>
            <person name="Pallen M.J."/>
        </authorList>
    </citation>
    <scope>NUCLEOTIDE SEQUENCE</scope>
    <source>
        <strain evidence="2">CHK195-11698</strain>
    </source>
</reference>
<evidence type="ECO:0000313" key="2">
    <source>
        <dbReference type="EMBL" id="HIU12462.1"/>
    </source>
</evidence>
<comment type="caution">
    <text evidence="2">The sequence shown here is derived from an EMBL/GenBank/DDBJ whole genome shotgun (WGS) entry which is preliminary data.</text>
</comment>
<dbReference type="EMBL" id="DVMJ01000001">
    <property type="protein sequence ID" value="HIU12462.1"/>
    <property type="molecule type" value="Genomic_DNA"/>
</dbReference>